<evidence type="ECO:0000313" key="1">
    <source>
        <dbReference type="EMBL" id="KAH6940254.1"/>
    </source>
</evidence>
<proteinExistence type="predicted"/>
<accession>A0ACB7T5R8</accession>
<protein>
    <submittedName>
        <fullName evidence="1">Uncharacterized protein</fullName>
    </submittedName>
</protein>
<reference evidence="1" key="1">
    <citation type="submission" date="2020-05" db="EMBL/GenBank/DDBJ databases">
        <title>Large-scale comparative analyses of tick genomes elucidate their genetic diversity and vector capacities.</title>
        <authorList>
            <person name="Jia N."/>
            <person name="Wang J."/>
            <person name="Shi W."/>
            <person name="Du L."/>
            <person name="Sun Y."/>
            <person name="Zhan W."/>
            <person name="Jiang J."/>
            <person name="Wang Q."/>
            <person name="Zhang B."/>
            <person name="Ji P."/>
            <person name="Sakyi L.B."/>
            <person name="Cui X."/>
            <person name="Yuan T."/>
            <person name="Jiang B."/>
            <person name="Yang W."/>
            <person name="Lam T.T.-Y."/>
            <person name="Chang Q."/>
            <person name="Ding S."/>
            <person name="Wang X."/>
            <person name="Zhu J."/>
            <person name="Ruan X."/>
            <person name="Zhao L."/>
            <person name="Wei J."/>
            <person name="Que T."/>
            <person name="Du C."/>
            <person name="Cheng J."/>
            <person name="Dai P."/>
            <person name="Han X."/>
            <person name="Huang E."/>
            <person name="Gao Y."/>
            <person name="Liu J."/>
            <person name="Shao H."/>
            <person name="Ye R."/>
            <person name="Li L."/>
            <person name="Wei W."/>
            <person name="Wang X."/>
            <person name="Wang C."/>
            <person name="Yang T."/>
            <person name="Huo Q."/>
            <person name="Li W."/>
            <person name="Guo W."/>
            <person name="Chen H."/>
            <person name="Zhou L."/>
            <person name="Ni X."/>
            <person name="Tian J."/>
            <person name="Zhou Y."/>
            <person name="Sheng Y."/>
            <person name="Liu T."/>
            <person name="Pan Y."/>
            <person name="Xia L."/>
            <person name="Li J."/>
            <person name="Zhao F."/>
            <person name="Cao W."/>
        </authorList>
    </citation>
    <scope>NUCLEOTIDE SEQUENCE</scope>
    <source>
        <strain evidence="1">Hyas-2018</strain>
    </source>
</reference>
<dbReference type="Proteomes" id="UP000821845">
    <property type="component" value="Chromosome 2"/>
</dbReference>
<keyword evidence="2" id="KW-1185">Reference proteome</keyword>
<dbReference type="EMBL" id="CM023482">
    <property type="protein sequence ID" value="KAH6940254.1"/>
    <property type="molecule type" value="Genomic_DNA"/>
</dbReference>
<evidence type="ECO:0000313" key="2">
    <source>
        <dbReference type="Proteomes" id="UP000821845"/>
    </source>
</evidence>
<gene>
    <name evidence="1" type="ORF">HPB50_026450</name>
</gene>
<sequence>MQSFQEYIQRSPLAGCYESNFQGYWKHLVVRSTSAGQLMAIVVMHPQLLTPEELSREKEGLVEHFIHGPGRECNLTSLYFQAW</sequence>
<name>A0ACB7T5R8_HYAAI</name>
<organism evidence="1 2">
    <name type="scientific">Hyalomma asiaticum</name>
    <name type="common">Tick</name>
    <dbReference type="NCBI Taxonomy" id="266040"/>
    <lineage>
        <taxon>Eukaryota</taxon>
        <taxon>Metazoa</taxon>
        <taxon>Ecdysozoa</taxon>
        <taxon>Arthropoda</taxon>
        <taxon>Chelicerata</taxon>
        <taxon>Arachnida</taxon>
        <taxon>Acari</taxon>
        <taxon>Parasitiformes</taxon>
        <taxon>Ixodida</taxon>
        <taxon>Ixodoidea</taxon>
        <taxon>Ixodidae</taxon>
        <taxon>Hyalomminae</taxon>
        <taxon>Hyalomma</taxon>
    </lineage>
</organism>
<comment type="caution">
    <text evidence="1">The sequence shown here is derived from an EMBL/GenBank/DDBJ whole genome shotgun (WGS) entry which is preliminary data.</text>
</comment>